<dbReference type="PANTHER" id="PTHR42759">
    <property type="entry name" value="MOXR FAMILY PROTEIN"/>
    <property type="match status" value="1"/>
</dbReference>
<proteinExistence type="predicted"/>
<dbReference type="AlphaFoldDB" id="A0A7C0WSE7"/>
<dbReference type="InterPro" id="IPR027417">
    <property type="entry name" value="P-loop_NTPase"/>
</dbReference>
<dbReference type="EMBL" id="DQZW01000230">
    <property type="protein sequence ID" value="HDL90214.1"/>
    <property type="molecule type" value="Genomic_DNA"/>
</dbReference>
<organism evidence="2">
    <name type="scientific">Thermodesulforhabdus norvegica</name>
    <dbReference type="NCBI Taxonomy" id="39841"/>
    <lineage>
        <taxon>Bacteria</taxon>
        <taxon>Pseudomonadati</taxon>
        <taxon>Thermodesulfobacteriota</taxon>
        <taxon>Syntrophobacteria</taxon>
        <taxon>Syntrophobacterales</taxon>
        <taxon>Thermodesulforhabdaceae</taxon>
        <taxon>Thermodesulforhabdus</taxon>
    </lineage>
</organism>
<dbReference type="SUPFAM" id="SSF52540">
    <property type="entry name" value="P-loop containing nucleoside triphosphate hydrolases"/>
    <property type="match status" value="1"/>
</dbReference>
<comment type="caution">
    <text evidence="2">The sequence shown here is derived from an EMBL/GenBank/DDBJ whole genome shotgun (WGS) entry which is preliminary data.</text>
</comment>
<dbReference type="Pfam" id="PF07726">
    <property type="entry name" value="AAA_3"/>
    <property type="match status" value="1"/>
</dbReference>
<gene>
    <name evidence="2" type="ORF">ENG14_04860</name>
</gene>
<evidence type="ECO:0000259" key="1">
    <source>
        <dbReference type="Pfam" id="PF07726"/>
    </source>
</evidence>
<feature type="domain" description="ATPase AAA-3" evidence="1">
    <location>
        <begin position="39"/>
        <end position="147"/>
    </location>
</feature>
<name>A0A7C0WSE7_9BACT</name>
<dbReference type="GO" id="GO:0016887">
    <property type="term" value="F:ATP hydrolysis activity"/>
    <property type="evidence" value="ECO:0007669"/>
    <property type="project" value="InterPro"/>
</dbReference>
<dbReference type="InterPro" id="IPR050764">
    <property type="entry name" value="CbbQ/NirQ/NorQ/GpvN"/>
</dbReference>
<sequence>MTEIERPKIRQTLEVLSHYLHGKNLALRLALTCFFARGHLLIEDLPGLGKTTLAIGIAKILGLEFGRIQCTNDLLPSDVTGLSVFDRQSSSFQFRPGPIFHNIVLVDEINRATPKTQSALLEAMGEKQVTVEGRTYPLPQPFFVIAT</sequence>
<dbReference type="InterPro" id="IPR011703">
    <property type="entry name" value="ATPase_AAA-3"/>
</dbReference>
<dbReference type="Gene3D" id="3.40.50.300">
    <property type="entry name" value="P-loop containing nucleotide triphosphate hydrolases"/>
    <property type="match status" value="1"/>
</dbReference>
<protein>
    <submittedName>
        <fullName evidence="2">AAA family ATPase</fullName>
    </submittedName>
</protein>
<accession>A0A7C0WSE7</accession>
<reference evidence="2" key="1">
    <citation type="journal article" date="2020" name="mSystems">
        <title>Genome- and Community-Level Interaction Insights into Carbon Utilization and Element Cycling Functions of Hydrothermarchaeota in Hydrothermal Sediment.</title>
        <authorList>
            <person name="Zhou Z."/>
            <person name="Liu Y."/>
            <person name="Xu W."/>
            <person name="Pan J."/>
            <person name="Luo Z.H."/>
            <person name="Li M."/>
        </authorList>
    </citation>
    <scope>NUCLEOTIDE SEQUENCE [LARGE SCALE GENOMIC DNA]</scope>
    <source>
        <strain evidence="2">HyVt-19</strain>
    </source>
</reference>
<evidence type="ECO:0000313" key="2">
    <source>
        <dbReference type="EMBL" id="HDL90214.1"/>
    </source>
</evidence>
<dbReference type="CDD" id="cd00009">
    <property type="entry name" value="AAA"/>
    <property type="match status" value="1"/>
</dbReference>
<dbReference type="GO" id="GO:0005524">
    <property type="term" value="F:ATP binding"/>
    <property type="evidence" value="ECO:0007669"/>
    <property type="project" value="InterPro"/>
</dbReference>
<dbReference type="Proteomes" id="UP000886355">
    <property type="component" value="Unassembled WGS sequence"/>
</dbReference>
<feature type="non-terminal residue" evidence="2">
    <location>
        <position position="147"/>
    </location>
</feature>
<dbReference type="PANTHER" id="PTHR42759:SF5">
    <property type="entry name" value="METHANOL DEHYDROGENASE REGULATOR"/>
    <property type="match status" value="1"/>
</dbReference>